<name>A0ABN0ZMF5_9ACTN</name>
<accession>A0ABN0ZMF5</accession>
<dbReference type="InterPro" id="IPR027417">
    <property type="entry name" value="P-loop_NTPase"/>
</dbReference>
<dbReference type="InterPro" id="IPR041685">
    <property type="entry name" value="AAA_GajA/Old/RecF-like"/>
</dbReference>
<dbReference type="Gene3D" id="3.40.50.300">
    <property type="entry name" value="P-loop containing nucleotide triphosphate hydrolases"/>
    <property type="match status" value="2"/>
</dbReference>
<gene>
    <name evidence="3" type="ORF">GCM10010361_15570</name>
</gene>
<dbReference type="Proteomes" id="UP001500909">
    <property type="component" value="Unassembled WGS sequence"/>
</dbReference>
<proteinExistence type="predicted"/>
<dbReference type="SUPFAM" id="SSF52540">
    <property type="entry name" value="P-loop containing nucleoside triphosphate hydrolases"/>
    <property type="match status" value="1"/>
</dbReference>
<dbReference type="PANTHER" id="PTHR43581:SF2">
    <property type="entry name" value="EXCINUCLEASE ATPASE SUBUNIT"/>
    <property type="match status" value="1"/>
</dbReference>
<comment type="caution">
    <text evidence="3">The sequence shown here is derived from an EMBL/GenBank/DDBJ whole genome shotgun (WGS) entry which is preliminary data.</text>
</comment>
<evidence type="ECO:0000313" key="3">
    <source>
        <dbReference type="EMBL" id="GAA0452354.1"/>
    </source>
</evidence>
<dbReference type="Pfam" id="PF20469">
    <property type="entry name" value="OLD-like_TOPRIM"/>
    <property type="match status" value="1"/>
</dbReference>
<sequence>MQLTRFFAHGFRSLAHVEDIPVSSPTILAGRNDGGKSAVLTALAFLLGKHRLTEEDRTYEQGGATKGRRCPETWVEGEFLLDSGEQAEHSLPETVRIRRVSPLDEPTSLEYLGYQPADSRLRSPGLGQLLKKPLGDLVNEYGLSPAGTGKGDLLAALQEYAASGPQVEGWLPVPKSLEARLPRLLPFGGKDELPDDAVRTALSGSYEAHLGDEELQGKVREIEAEITERLEKEADSLCQHIRRHCSEFVGVEVKPEVSFRGGFKRAPLEVSKADGEPVDLSRSGLGSNRRIALAVWEWTSNLLENVELASDGEPAEQEPTQTIVVYDEPDTHLDYRHQRTVMEIIRKQCSLPHVAVMVATHSMNLIDGVDIADVVHLRLGPTGRTQVERLKDDTHDGIELHLGQVAAAVGLRNSVLLHERCFLAVEGPTEQQCVPLLFRLAQGLSLQAAGIALWACGNNEGALHLAGYLAKHGRTVRLMVDADSRTNKQFKEDRLIRIGLDPDTQISYVGEAEEYNELEELFDDERWAQTANTHWPRPTGETWSAQDFAAHRDGKFSSGILTMIKEQAKEVSPNGKADMLYGLVSLLKDKDEVPPQLRKIFSEIQALAV</sequence>
<evidence type="ECO:0008006" key="5">
    <source>
        <dbReference type="Google" id="ProtNLM"/>
    </source>
</evidence>
<protein>
    <recommendedName>
        <fullName evidence="5">AAA domain-containing protein</fullName>
    </recommendedName>
</protein>
<dbReference type="RefSeq" id="WP_346094004.1">
    <property type="nucleotide sequence ID" value="NZ_BAAABY010000009.1"/>
</dbReference>
<dbReference type="InterPro" id="IPR034139">
    <property type="entry name" value="TOPRIM_OLD"/>
</dbReference>
<dbReference type="EMBL" id="BAAABY010000009">
    <property type="protein sequence ID" value="GAA0452354.1"/>
    <property type="molecule type" value="Genomic_DNA"/>
</dbReference>
<keyword evidence="4" id="KW-1185">Reference proteome</keyword>
<evidence type="ECO:0000313" key="4">
    <source>
        <dbReference type="Proteomes" id="UP001500909"/>
    </source>
</evidence>
<dbReference type="Pfam" id="PF13175">
    <property type="entry name" value="AAA_15"/>
    <property type="match status" value="1"/>
</dbReference>
<evidence type="ECO:0000259" key="1">
    <source>
        <dbReference type="Pfam" id="PF13175"/>
    </source>
</evidence>
<dbReference type="InterPro" id="IPR051396">
    <property type="entry name" value="Bact_Antivir_Def_Nuclease"/>
</dbReference>
<feature type="domain" description="Endonuclease GajA/Old nuclease/RecF-like AAA" evidence="1">
    <location>
        <begin position="211"/>
        <end position="366"/>
    </location>
</feature>
<feature type="domain" description="OLD protein-like TOPRIM" evidence="2">
    <location>
        <begin position="422"/>
        <end position="483"/>
    </location>
</feature>
<organism evidence="3 4">
    <name type="scientific">Streptomyces olivaceiscleroticus</name>
    <dbReference type="NCBI Taxonomy" id="68245"/>
    <lineage>
        <taxon>Bacteria</taxon>
        <taxon>Bacillati</taxon>
        <taxon>Actinomycetota</taxon>
        <taxon>Actinomycetes</taxon>
        <taxon>Kitasatosporales</taxon>
        <taxon>Streptomycetaceae</taxon>
        <taxon>Streptomyces</taxon>
    </lineage>
</organism>
<reference evidence="3 4" key="1">
    <citation type="journal article" date="2019" name="Int. J. Syst. Evol. Microbiol.">
        <title>The Global Catalogue of Microorganisms (GCM) 10K type strain sequencing project: providing services to taxonomists for standard genome sequencing and annotation.</title>
        <authorList>
            <consortium name="The Broad Institute Genomics Platform"/>
            <consortium name="The Broad Institute Genome Sequencing Center for Infectious Disease"/>
            <person name="Wu L."/>
            <person name="Ma J."/>
        </authorList>
    </citation>
    <scope>NUCLEOTIDE SEQUENCE [LARGE SCALE GENOMIC DNA]</scope>
    <source>
        <strain evidence="3 4">JCM 4805</strain>
    </source>
</reference>
<evidence type="ECO:0000259" key="2">
    <source>
        <dbReference type="Pfam" id="PF20469"/>
    </source>
</evidence>
<dbReference type="PANTHER" id="PTHR43581">
    <property type="entry name" value="ATP/GTP PHOSPHATASE"/>
    <property type="match status" value="1"/>
</dbReference>